<organism evidence="2 3">
    <name type="scientific">Pseudonocardia hierapolitana</name>
    <dbReference type="NCBI Taxonomy" id="1128676"/>
    <lineage>
        <taxon>Bacteria</taxon>
        <taxon>Bacillati</taxon>
        <taxon>Actinomycetota</taxon>
        <taxon>Actinomycetes</taxon>
        <taxon>Pseudonocardiales</taxon>
        <taxon>Pseudonocardiaceae</taxon>
        <taxon>Pseudonocardia</taxon>
    </lineage>
</organism>
<keyword evidence="3" id="KW-1185">Reference proteome</keyword>
<evidence type="ECO:0008006" key="4">
    <source>
        <dbReference type="Google" id="ProtNLM"/>
    </source>
</evidence>
<name>A0A561SUZ7_9PSEU</name>
<reference evidence="2 3" key="1">
    <citation type="submission" date="2019-06" db="EMBL/GenBank/DDBJ databases">
        <title>Sequencing the genomes of 1000 actinobacteria strains.</title>
        <authorList>
            <person name="Klenk H.-P."/>
        </authorList>
    </citation>
    <scope>NUCLEOTIDE SEQUENCE [LARGE SCALE GENOMIC DNA]</scope>
    <source>
        <strain evidence="2 3">DSM 45671</strain>
    </source>
</reference>
<sequence length="81" mass="8914">MDERERSGAGRAEPSGERARSRRDGEPFPVAGRLHIEDGRITRVRVAFDLDKLCRPTGAHGRGHTAPPQASTTDLMKVRPP</sequence>
<evidence type="ECO:0000313" key="3">
    <source>
        <dbReference type="Proteomes" id="UP000321261"/>
    </source>
</evidence>
<evidence type="ECO:0000313" key="2">
    <source>
        <dbReference type="EMBL" id="TWF78689.1"/>
    </source>
</evidence>
<dbReference type="EMBL" id="VIWU01000001">
    <property type="protein sequence ID" value="TWF78689.1"/>
    <property type="molecule type" value="Genomic_DNA"/>
</dbReference>
<dbReference type="Proteomes" id="UP000321261">
    <property type="component" value="Unassembled WGS sequence"/>
</dbReference>
<proteinExistence type="predicted"/>
<gene>
    <name evidence="2" type="ORF">FHX44_114612</name>
</gene>
<protein>
    <recommendedName>
        <fullName evidence="4">SnoaL-like protein</fullName>
    </recommendedName>
</protein>
<accession>A0A561SUZ7</accession>
<feature type="region of interest" description="Disordered" evidence="1">
    <location>
        <begin position="54"/>
        <end position="81"/>
    </location>
</feature>
<comment type="caution">
    <text evidence="2">The sequence shown here is derived from an EMBL/GenBank/DDBJ whole genome shotgun (WGS) entry which is preliminary data.</text>
</comment>
<dbReference type="InterPro" id="IPR032710">
    <property type="entry name" value="NTF2-like_dom_sf"/>
</dbReference>
<feature type="compositionally biased region" description="Basic and acidic residues" evidence="1">
    <location>
        <begin position="1"/>
        <end position="26"/>
    </location>
</feature>
<dbReference type="AlphaFoldDB" id="A0A561SUZ7"/>
<feature type="region of interest" description="Disordered" evidence="1">
    <location>
        <begin position="1"/>
        <end position="33"/>
    </location>
</feature>
<dbReference type="SUPFAM" id="SSF54427">
    <property type="entry name" value="NTF2-like"/>
    <property type="match status" value="1"/>
</dbReference>
<evidence type="ECO:0000256" key="1">
    <source>
        <dbReference type="SAM" id="MobiDB-lite"/>
    </source>
</evidence>